<dbReference type="EMBL" id="WWCU01000010">
    <property type="protein sequence ID" value="MYN07974.1"/>
    <property type="molecule type" value="Genomic_DNA"/>
</dbReference>
<evidence type="ECO:0000313" key="2">
    <source>
        <dbReference type="EMBL" id="MYN07974.1"/>
    </source>
</evidence>
<feature type="signal peptide" evidence="1">
    <location>
        <begin position="1"/>
        <end position="35"/>
    </location>
</feature>
<proteinExistence type="predicted"/>
<reference evidence="2 3" key="1">
    <citation type="submission" date="2019-12" db="EMBL/GenBank/DDBJ databases">
        <title>Novel species isolated from a subtropical stream in China.</title>
        <authorList>
            <person name="Lu H."/>
        </authorList>
    </citation>
    <scope>NUCLEOTIDE SEQUENCE [LARGE SCALE GENOMIC DNA]</scope>
    <source>
        <strain evidence="2 3">FT127W</strain>
    </source>
</reference>
<evidence type="ECO:0008006" key="4">
    <source>
        <dbReference type="Google" id="ProtNLM"/>
    </source>
</evidence>
<dbReference type="RefSeq" id="WP_161072312.1">
    <property type="nucleotide sequence ID" value="NZ_CP086370.1"/>
</dbReference>
<keyword evidence="3" id="KW-1185">Reference proteome</keyword>
<dbReference type="Proteomes" id="UP000450676">
    <property type="component" value="Unassembled WGS sequence"/>
</dbReference>
<sequence length="138" mass="13938">MKAVFRSLLLWLMLLAIPFQGVASASMLLCGPATAAAPSQAPSGMPAMTADHDHAAMLAAAAHASHDGGQDERGMHGSHGPSKCGSTGACCVGAALAPALPVLPQLPAASSQCISFHSGRLPAVDLALPERPPREARV</sequence>
<evidence type="ECO:0000256" key="1">
    <source>
        <dbReference type="SAM" id="SignalP"/>
    </source>
</evidence>
<keyword evidence="1" id="KW-0732">Signal</keyword>
<protein>
    <recommendedName>
        <fullName evidence="4">CopL family metal-binding regulatory protein</fullName>
    </recommendedName>
</protein>
<accession>A0A7X4KLA2</accession>
<gene>
    <name evidence="2" type="ORF">GTP77_11580</name>
</gene>
<comment type="caution">
    <text evidence="2">The sequence shown here is derived from an EMBL/GenBank/DDBJ whole genome shotgun (WGS) entry which is preliminary data.</text>
</comment>
<evidence type="ECO:0000313" key="3">
    <source>
        <dbReference type="Proteomes" id="UP000450676"/>
    </source>
</evidence>
<name>A0A7X4KLA2_9BURK</name>
<dbReference type="AlphaFoldDB" id="A0A7X4KLA2"/>
<organism evidence="2 3">
    <name type="scientific">Pseudoduganella aquatica</name>
    <dbReference type="NCBI Taxonomy" id="2660641"/>
    <lineage>
        <taxon>Bacteria</taxon>
        <taxon>Pseudomonadati</taxon>
        <taxon>Pseudomonadota</taxon>
        <taxon>Betaproteobacteria</taxon>
        <taxon>Burkholderiales</taxon>
        <taxon>Oxalobacteraceae</taxon>
        <taxon>Telluria group</taxon>
        <taxon>Pseudoduganella</taxon>
    </lineage>
</organism>
<feature type="chain" id="PRO_5031063003" description="CopL family metal-binding regulatory protein" evidence="1">
    <location>
        <begin position="36"/>
        <end position="138"/>
    </location>
</feature>